<dbReference type="Proteomes" id="UP001212997">
    <property type="component" value="Unassembled WGS sequence"/>
</dbReference>
<dbReference type="Pfam" id="PF24016">
    <property type="entry name" value="DUF7330"/>
    <property type="match status" value="1"/>
</dbReference>
<evidence type="ECO:0000313" key="2">
    <source>
        <dbReference type="EMBL" id="KAJ3489929.1"/>
    </source>
</evidence>
<evidence type="ECO:0000259" key="1">
    <source>
        <dbReference type="Pfam" id="PF24016"/>
    </source>
</evidence>
<comment type="caution">
    <text evidence="2">The sequence shown here is derived from an EMBL/GenBank/DDBJ whole genome shotgun (WGS) entry which is preliminary data.</text>
</comment>
<reference evidence="2" key="1">
    <citation type="submission" date="2022-07" db="EMBL/GenBank/DDBJ databases">
        <title>Genome Sequence of Physisporinus lineatus.</title>
        <authorList>
            <person name="Buettner E."/>
        </authorList>
    </citation>
    <scope>NUCLEOTIDE SEQUENCE</scope>
    <source>
        <strain evidence="2">VT162</strain>
    </source>
</reference>
<organism evidence="2 3">
    <name type="scientific">Meripilus lineatus</name>
    <dbReference type="NCBI Taxonomy" id="2056292"/>
    <lineage>
        <taxon>Eukaryota</taxon>
        <taxon>Fungi</taxon>
        <taxon>Dikarya</taxon>
        <taxon>Basidiomycota</taxon>
        <taxon>Agaricomycotina</taxon>
        <taxon>Agaricomycetes</taxon>
        <taxon>Polyporales</taxon>
        <taxon>Meripilaceae</taxon>
        <taxon>Meripilus</taxon>
    </lineage>
</organism>
<gene>
    <name evidence="2" type="ORF">NLI96_g1798</name>
</gene>
<name>A0AAD5VA47_9APHY</name>
<dbReference type="AlphaFoldDB" id="A0AAD5VA47"/>
<sequence length="258" mass="29390">MHRFGAASVASHYPSSTESLLEPPSGSQRVKYRGAGAHSEYDYVLETERRPIDVSLVLPHYRARSQPVDHRMKMYVGNDSNDPVKIKVCRKFTPARPPKFQLEVYSSSNADVIIWLPSDFKGHIHRSSSCRKVSFSAGFTNRIMQNVCLTQSRRPSVVSISEGAQKPLSNPNLRFAPIYVSEPEPYAQEKWDLFGGSPLDEDEVVVHTNGNVIFRMWDIHRGVPEDRYKEACKRMFGLGWCSRKSPEVAIDWDFLLED</sequence>
<evidence type="ECO:0000313" key="3">
    <source>
        <dbReference type="Proteomes" id="UP001212997"/>
    </source>
</evidence>
<accession>A0AAD5VA47</accession>
<feature type="domain" description="DUF7330" evidence="1">
    <location>
        <begin position="44"/>
        <end position="145"/>
    </location>
</feature>
<proteinExistence type="predicted"/>
<dbReference type="InterPro" id="IPR055754">
    <property type="entry name" value="DUF7330"/>
</dbReference>
<dbReference type="EMBL" id="JANAWD010000036">
    <property type="protein sequence ID" value="KAJ3489929.1"/>
    <property type="molecule type" value="Genomic_DNA"/>
</dbReference>
<keyword evidence="3" id="KW-1185">Reference proteome</keyword>
<protein>
    <recommendedName>
        <fullName evidence="1">DUF7330 domain-containing protein</fullName>
    </recommendedName>
</protein>